<name>A0AAW0CC50_9AGAR</name>
<proteinExistence type="predicted"/>
<evidence type="ECO:0000313" key="2">
    <source>
        <dbReference type="Proteomes" id="UP001383192"/>
    </source>
</evidence>
<sequence>MLPELPLEIVEQIISTLWLSPLSPLQRATFIKSSHLVSRTWSSTFSRVAALDVHILSASHGFKFLEILRGDSQLQYPLDQLCRSITFQHEHRYLLPGPEKDEQLIGKAINDILLALSSNPKRLPLLRRIALEMKNFLMETIFDYTAFSEFPYQVRELDMNFTYGEETDPMTLQIIKSRSHERFGMVCGSMPFLRRLRVKGTSSGVAKALLDACGGRERLLVFEQDAWKEDQPAQLIVLPSIYSDEDFSSDDDEEDEEECEEFHDCEEIEEQTGIHQDDSWTGYEKMLVNSFSKDELSRILVALQNHS</sequence>
<protein>
    <recommendedName>
        <fullName evidence="3">F-box domain-containing protein</fullName>
    </recommendedName>
</protein>
<evidence type="ECO:0008006" key="3">
    <source>
        <dbReference type="Google" id="ProtNLM"/>
    </source>
</evidence>
<gene>
    <name evidence="1" type="ORF">VNI00_011605</name>
</gene>
<dbReference type="AlphaFoldDB" id="A0AAW0CC50"/>
<keyword evidence="2" id="KW-1185">Reference proteome</keyword>
<evidence type="ECO:0000313" key="1">
    <source>
        <dbReference type="EMBL" id="KAK7036408.1"/>
    </source>
</evidence>
<comment type="caution">
    <text evidence="1">The sequence shown here is derived from an EMBL/GenBank/DDBJ whole genome shotgun (WGS) entry which is preliminary data.</text>
</comment>
<organism evidence="1 2">
    <name type="scientific">Paramarasmius palmivorus</name>
    <dbReference type="NCBI Taxonomy" id="297713"/>
    <lineage>
        <taxon>Eukaryota</taxon>
        <taxon>Fungi</taxon>
        <taxon>Dikarya</taxon>
        <taxon>Basidiomycota</taxon>
        <taxon>Agaricomycotina</taxon>
        <taxon>Agaricomycetes</taxon>
        <taxon>Agaricomycetidae</taxon>
        <taxon>Agaricales</taxon>
        <taxon>Marasmiineae</taxon>
        <taxon>Marasmiaceae</taxon>
        <taxon>Paramarasmius</taxon>
    </lineage>
</organism>
<accession>A0AAW0CC50</accession>
<dbReference type="Proteomes" id="UP001383192">
    <property type="component" value="Unassembled WGS sequence"/>
</dbReference>
<reference evidence="1 2" key="1">
    <citation type="submission" date="2024-01" db="EMBL/GenBank/DDBJ databases">
        <title>A draft genome for a cacao thread blight-causing isolate of Paramarasmius palmivorus.</title>
        <authorList>
            <person name="Baruah I.K."/>
            <person name="Bukari Y."/>
            <person name="Amoako-Attah I."/>
            <person name="Meinhardt L.W."/>
            <person name="Bailey B.A."/>
            <person name="Cohen S.P."/>
        </authorList>
    </citation>
    <scope>NUCLEOTIDE SEQUENCE [LARGE SCALE GENOMIC DNA]</scope>
    <source>
        <strain evidence="1 2">GH-12</strain>
    </source>
</reference>
<dbReference type="EMBL" id="JAYKXP010000051">
    <property type="protein sequence ID" value="KAK7036408.1"/>
    <property type="molecule type" value="Genomic_DNA"/>
</dbReference>